<keyword evidence="8" id="KW-0675">Receptor</keyword>
<dbReference type="InterPro" id="IPR053071">
    <property type="entry name" value="GPCR1-related_rcpt"/>
</dbReference>
<dbReference type="SUPFAM" id="SSF81321">
    <property type="entry name" value="Family A G protein-coupled receptor-like"/>
    <property type="match status" value="1"/>
</dbReference>
<keyword evidence="4 6" id="KW-0472">Membrane</keyword>
<name>A0A8J5JTL2_HOMAM</name>
<dbReference type="Pfam" id="PF10324">
    <property type="entry name" value="7TM_GPCR_Srw"/>
    <property type="match status" value="1"/>
</dbReference>
<feature type="transmembrane region" description="Helical" evidence="6">
    <location>
        <begin position="75"/>
        <end position="97"/>
    </location>
</feature>
<feature type="transmembrane region" description="Helical" evidence="6">
    <location>
        <begin position="277"/>
        <end position="302"/>
    </location>
</feature>
<dbReference type="GO" id="GO:0016020">
    <property type="term" value="C:membrane"/>
    <property type="evidence" value="ECO:0007669"/>
    <property type="project" value="UniProtKB-SubCell"/>
</dbReference>
<feature type="domain" description="G-protein coupled receptors family 1 profile" evidence="7">
    <location>
        <begin position="54"/>
        <end position="340"/>
    </location>
</feature>
<evidence type="ECO:0000313" key="8">
    <source>
        <dbReference type="EMBL" id="KAG7158964.1"/>
    </source>
</evidence>
<gene>
    <name evidence="8" type="primary">SPR-L1</name>
    <name evidence="8" type="ORF">Hamer_G006348</name>
</gene>
<organism evidence="8 9">
    <name type="scientific">Homarus americanus</name>
    <name type="common">American lobster</name>
    <dbReference type="NCBI Taxonomy" id="6706"/>
    <lineage>
        <taxon>Eukaryota</taxon>
        <taxon>Metazoa</taxon>
        <taxon>Ecdysozoa</taxon>
        <taxon>Arthropoda</taxon>
        <taxon>Crustacea</taxon>
        <taxon>Multicrustacea</taxon>
        <taxon>Malacostraca</taxon>
        <taxon>Eumalacostraca</taxon>
        <taxon>Eucarida</taxon>
        <taxon>Decapoda</taxon>
        <taxon>Pleocyemata</taxon>
        <taxon>Astacidea</taxon>
        <taxon>Nephropoidea</taxon>
        <taxon>Nephropidae</taxon>
        <taxon>Homarus</taxon>
    </lineage>
</organism>
<protein>
    <submittedName>
        <fullName evidence="8">Sex peptide receptor-like 1</fullName>
    </submittedName>
</protein>
<evidence type="ECO:0000256" key="3">
    <source>
        <dbReference type="ARBA" id="ARBA00022989"/>
    </source>
</evidence>
<feature type="transmembrane region" description="Helical" evidence="6">
    <location>
        <begin position="156"/>
        <end position="176"/>
    </location>
</feature>
<dbReference type="InterPro" id="IPR019427">
    <property type="entry name" value="7TM_GPCR_serpentine_rcpt_Srw"/>
</dbReference>
<feature type="transmembrane region" description="Helical" evidence="6">
    <location>
        <begin position="218"/>
        <end position="243"/>
    </location>
</feature>
<keyword evidence="2 6" id="KW-0812">Transmembrane</keyword>
<reference evidence="8" key="1">
    <citation type="journal article" date="2021" name="Sci. Adv.">
        <title>The American lobster genome reveals insights on longevity, neural, and immune adaptations.</title>
        <authorList>
            <person name="Polinski J.M."/>
            <person name="Zimin A.V."/>
            <person name="Clark K.F."/>
            <person name="Kohn A.B."/>
            <person name="Sadowski N."/>
            <person name="Timp W."/>
            <person name="Ptitsyn A."/>
            <person name="Khanna P."/>
            <person name="Romanova D.Y."/>
            <person name="Williams P."/>
            <person name="Greenwood S.J."/>
            <person name="Moroz L.L."/>
            <person name="Walt D.R."/>
            <person name="Bodnar A.G."/>
        </authorList>
    </citation>
    <scope>NUCLEOTIDE SEQUENCE</scope>
    <source>
        <strain evidence="8">GMGI-L3</strain>
    </source>
</reference>
<evidence type="ECO:0000256" key="6">
    <source>
        <dbReference type="SAM" id="Phobius"/>
    </source>
</evidence>
<sequence>MEYDTLNDTNITTCGNDTNSTHDFLNVSSMYPLDLAVPLYGYAMPVLLLVTTVFNTLIVAVLWQKHMRSPTNAVLTAMALSDMLTVVFPEPMFFYMYTLDNHAKPLYPPAACYAWNFLHDYIPNVFHTASIWLTVALAAQRYIYVCHPPVARTWCTLPLVFKAIIWIFVFATIHQAPRFFDTVYESVEVEWGGECVDVCRETFNYWVTLITPNIYFPIYFWFRVMFVHLGPCMVLVVLNMLLYRAMKEAQKRRKKLLHDKNSKKECKTLRDSNCTTLMLIAVVSVFLVTEIPLAVITLLHIISNMFVNVFSTESYEMLMYFFIISNSFIIFSYPINFAIYCGMSRQFRVTFRDLFIRGRPPKAERDGSTRYSMNNGPPRTCTSETVI</sequence>
<evidence type="ECO:0000256" key="2">
    <source>
        <dbReference type="ARBA" id="ARBA00022692"/>
    </source>
</evidence>
<evidence type="ECO:0000259" key="7">
    <source>
        <dbReference type="PROSITE" id="PS50262"/>
    </source>
</evidence>
<feature type="transmembrane region" description="Helical" evidence="6">
    <location>
        <begin position="39"/>
        <end position="63"/>
    </location>
</feature>
<evidence type="ECO:0000256" key="4">
    <source>
        <dbReference type="ARBA" id="ARBA00023136"/>
    </source>
</evidence>
<dbReference type="PANTHER" id="PTHR47023:SF1">
    <property type="entry name" value="SEX PEPTIDE RECEPTOR"/>
    <property type="match status" value="1"/>
</dbReference>
<dbReference type="EMBL" id="JAHLQT010034244">
    <property type="protein sequence ID" value="KAG7158964.1"/>
    <property type="molecule type" value="Genomic_DNA"/>
</dbReference>
<comment type="subcellular location">
    <subcellularLocation>
        <location evidence="1">Membrane</location>
    </subcellularLocation>
</comment>
<dbReference type="AlphaFoldDB" id="A0A8J5JTL2"/>
<dbReference type="GO" id="GO:0008528">
    <property type="term" value="F:G protein-coupled peptide receptor activity"/>
    <property type="evidence" value="ECO:0007669"/>
    <property type="project" value="InterPro"/>
</dbReference>
<dbReference type="PANTHER" id="PTHR47023">
    <property type="entry name" value="SEX PEPTIDE RECEPTOR"/>
    <property type="match status" value="1"/>
</dbReference>
<evidence type="ECO:0000256" key="1">
    <source>
        <dbReference type="ARBA" id="ARBA00004370"/>
    </source>
</evidence>
<evidence type="ECO:0000313" key="9">
    <source>
        <dbReference type="Proteomes" id="UP000747542"/>
    </source>
</evidence>
<proteinExistence type="predicted"/>
<dbReference type="OrthoDB" id="5962323at2759"/>
<dbReference type="Proteomes" id="UP000747542">
    <property type="component" value="Unassembled WGS sequence"/>
</dbReference>
<feature type="compositionally biased region" description="Polar residues" evidence="5">
    <location>
        <begin position="369"/>
        <end position="387"/>
    </location>
</feature>
<dbReference type="CDD" id="cd14978">
    <property type="entry name" value="7tmA_FMRFamide_R-like"/>
    <property type="match status" value="1"/>
</dbReference>
<feature type="region of interest" description="Disordered" evidence="5">
    <location>
        <begin position="362"/>
        <end position="387"/>
    </location>
</feature>
<evidence type="ECO:0000256" key="5">
    <source>
        <dbReference type="SAM" id="MobiDB-lite"/>
    </source>
</evidence>
<accession>A0A8J5JTL2</accession>
<comment type="caution">
    <text evidence="8">The sequence shown here is derived from an EMBL/GenBank/DDBJ whole genome shotgun (WGS) entry which is preliminary data.</text>
</comment>
<keyword evidence="3 6" id="KW-1133">Transmembrane helix</keyword>
<feature type="transmembrane region" description="Helical" evidence="6">
    <location>
        <begin position="125"/>
        <end position="144"/>
    </location>
</feature>
<dbReference type="PROSITE" id="PS50262">
    <property type="entry name" value="G_PROTEIN_RECEP_F1_2"/>
    <property type="match status" value="1"/>
</dbReference>
<dbReference type="InterPro" id="IPR017452">
    <property type="entry name" value="GPCR_Rhodpsn_7TM"/>
</dbReference>
<feature type="transmembrane region" description="Helical" evidence="6">
    <location>
        <begin position="317"/>
        <end position="342"/>
    </location>
</feature>
<keyword evidence="9" id="KW-1185">Reference proteome</keyword>